<accession>A0A5Q4ZMH8</accession>
<keyword evidence="2" id="KW-1185">Reference proteome</keyword>
<evidence type="ECO:0000313" key="1">
    <source>
        <dbReference type="EMBL" id="VVD29146.1"/>
    </source>
</evidence>
<name>A0A5Q4ZMH8_9BURK</name>
<dbReference type="Proteomes" id="UP000325811">
    <property type="component" value="Chromosome I"/>
</dbReference>
<dbReference type="RefSeq" id="WP_165186339.1">
    <property type="nucleotide sequence ID" value="NZ_LR699553.1"/>
</dbReference>
<evidence type="ECO:0000313" key="2">
    <source>
        <dbReference type="Proteomes" id="UP000325811"/>
    </source>
</evidence>
<gene>
    <name evidence="1" type="ORF">PDMSB3_2690</name>
</gene>
<dbReference type="KEGG" id="pdio:PDMSB3_2690"/>
<reference evidence="1 2" key="1">
    <citation type="submission" date="2019-08" db="EMBL/GenBank/DDBJ databases">
        <authorList>
            <person name="Herpell B J."/>
        </authorList>
    </citation>
    <scope>NUCLEOTIDE SEQUENCE [LARGE SCALE GENOMIC DNA]</scope>
    <source>
        <strain evidence="2">Msb3</strain>
    </source>
</reference>
<organism evidence="1 2">
    <name type="scientific">Paraburkholderia dioscoreae</name>
    <dbReference type="NCBI Taxonomy" id="2604047"/>
    <lineage>
        <taxon>Bacteria</taxon>
        <taxon>Pseudomonadati</taxon>
        <taxon>Pseudomonadota</taxon>
        <taxon>Betaproteobacteria</taxon>
        <taxon>Burkholderiales</taxon>
        <taxon>Burkholderiaceae</taxon>
        <taxon>Paraburkholderia</taxon>
    </lineage>
</organism>
<sequence>MNSPTLVPDAFLTYAPQLDSPAGAFYLVTPSNSDLLPSRPRALRVGIAGDVTLTGMDGVDVLFKNCYAGEILDVRPVQIKAAGTTAQNIVALL</sequence>
<protein>
    <submittedName>
        <fullName evidence="1">Uncharacterized protein</fullName>
    </submittedName>
</protein>
<dbReference type="EMBL" id="LR699553">
    <property type="protein sequence ID" value="VVD29146.1"/>
    <property type="molecule type" value="Genomic_DNA"/>
</dbReference>
<proteinExistence type="predicted"/>
<dbReference type="AlphaFoldDB" id="A0A5Q4ZMH8"/>